<name>A0A164GV25_9CRUS</name>
<dbReference type="AlphaFoldDB" id="A0A164GV25"/>
<protein>
    <submittedName>
        <fullName evidence="1">Uncharacterized protein</fullName>
    </submittedName>
</protein>
<organism evidence="1 2">
    <name type="scientific">Daphnia magna</name>
    <dbReference type="NCBI Taxonomy" id="35525"/>
    <lineage>
        <taxon>Eukaryota</taxon>
        <taxon>Metazoa</taxon>
        <taxon>Ecdysozoa</taxon>
        <taxon>Arthropoda</taxon>
        <taxon>Crustacea</taxon>
        <taxon>Branchiopoda</taxon>
        <taxon>Diplostraca</taxon>
        <taxon>Cladocera</taxon>
        <taxon>Anomopoda</taxon>
        <taxon>Daphniidae</taxon>
        <taxon>Daphnia</taxon>
    </lineage>
</organism>
<gene>
    <name evidence="1" type="ORF">APZ42_004760</name>
</gene>
<keyword evidence="2" id="KW-1185">Reference proteome</keyword>
<accession>A0A164GV25</accession>
<evidence type="ECO:0000313" key="2">
    <source>
        <dbReference type="Proteomes" id="UP000076858"/>
    </source>
</evidence>
<comment type="caution">
    <text evidence="1">The sequence shown here is derived from an EMBL/GenBank/DDBJ whole genome shotgun (WGS) entry which is preliminary data.</text>
</comment>
<dbReference type="Proteomes" id="UP000076858">
    <property type="component" value="Unassembled WGS sequence"/>
</dbReference>
<evidence type="ECO:0000313" key="1">
    <source>
        <dbReference type="EMBL" id="KZR99388.1"/>
    </source>
</evidence>
<proteinExistence type="predicted"/>
<sequence length="96" mass="10798">MMLLHQEKLCLSHCTESYPKKQFQHLSKYDGLPQRAMDNLLLGRERKFVIPSVLKTEWYLSGQVKSITVARTFGQHSVDTSDMGLLGIVSSNSSVG</sequence>
<reference evidence="1 2" key="1">
    <citation type="submission" date="2016-03" db="EMBL/GenBank/DDBJ databases">
        <title>EvidentialGene: Evidence-directed Construction of Genes on Genomes.</title>
        <authorList>
            <person name="Gilbert D.G."/>
            <person name="Choi J.-H."/>
            <person name="Mockaitis K."/>
            <person name="Colbourne J."/>
            <person name="Pfrender M."/>
        </authorList>
    </citation>
    <scope>NUCLEOTIDE SEQUENCE [LARGE SCALE GENOMIC DNA]</scope>
    <source>
        <strain evidence="1 2">Xinb3</strain>
        <tissue evidence="1">Complete organism</tissue>
    </source>
</reference>
<dbReference type="EMBL" id="LRGB01013780">
    <property type="protein sequence ID" value="KZR99388.1"/>
    <property type="molecule type" value="Genomic_DNA"/>
</dbReference>